<dbReference type="Proteomes" id="UP000019151">
    <property type="component" value="Chromosome"/>
</dbReference>
<dbReference type="GO" id="GO:0000162">
    <property type="term" value="P:L-tryptophan biosynthetic process"/>
    <property type="evidence" value="ECO:0007669"/>
    <property type="project" value="UniProtKB-UniRule"/>
</dbReference>
<dbReference type="GO" id="GO:0005829">
    <property type="term" value="C:cytosol"/>
    <property type="evidence" value="ECO:0007669"/>
    <property type="project" value="TreeGrafter"/>
</dbReference>
<protein>
    <recommendedName>
        <fullName evidence="9">Anthranilate phosphoribosyltransferase</fullName>
        <ecNumber evidence="9">2.4.2.18</ecNumber>
    </recommendedName>
</protein>
<feature type="binding site" evidence="9">
    <location>
        <position position="119"/>
    </location>
    <ligand>
        <name>anthranilate</name>
        <dbReference type="ChEBI" id="CHEBI:16567"/>
        <label>1</label>
    </ligand>
</feature>
<comment type="cofactor">
    <cofactor evidence="9">
        <name>Mg(2+)</name>
        <dbReference type="ChEBI" id="CHEBI:18420"/>
    </cofactor>
    <text evidence="9">Binds 2 magnesium ions per monomer.</text>
</comment>
<evidence type="ECO:0000256" key="4">
    <source>
        <dbReference type="ARBA" id="ARBA00022679"/>
    </source>
</evidence>
<dbReference type="EMBL" id="CP007128">
    <property type="protein sequence ID" value="AHG90904.1"/>
    <property type="molecule type" value="Genomic_DNA"/>
</dbReference>
<dbReference type="UniPathway" id="UPA00035">
    <property type="reaction ID" value="UER00041"/>
</dbReference>
<comment type="catalytic activity">
    <reaction evidence="7 9">
        <text>N-(5-phospho-beta-D-ribosyl)anthranilate + diphosphate = 5-phospho-alpha-D-ribose 1-diphosphate + anthranilate</text>
        <dbReference type="Rhea" id="RHEA:11768"/>
        <dbReference type="ChEBI" id="CHEBI:16567"/>
        <dbReference type="ChEBI" id="CHEBI:18277"/>
        <dbReference type="ChEBI" id="CHEBI:33019"/>
        <dbReference type="ChEBI" id="CHEBI:58017"/>
        <dbReference type="EC" id="2.4.2.18"/>
    </reaction>
</comment>
<feature type="binding site" evidence="9">
    <location>
        <position position="100"/>
    </location>
    <ligand>
        <name>Mg(2+)</name>
        <dbReference type="ChEBI" id="CHEBI:18420"/>
        <label>1</label>
    </ligand>
</feature>
<sequence>MSGPAPDALRDALRLLAAGQPLGGDAVTAAFDVVMRGEATPAQIAGLLIALRVRGESGEVVAAVVRAMRSVMVPLPVDDPDALVDTCGTGGGTVQTFNISTAAALLAAGAGARVAKHGNRSNTTRSGSADVLEALGVPIDCPPERMRRVLDQAGIVFMFAPAMHPAMRHVGPVRRELAIPTVMNMVGPLANPASAGRQVVGVAEVGRLPLMAGALASLGSVHAMVVYGEPGLDEISPLGPTRVLEVRRGRATPEAWTIDPAEHGFAGVRESDLAGGSPEENAGVILEVLAGGGPAGAQAAVVLNAAAALYVAGIADSYADGIGAARRALERGDGLRALDRMRAAYGDA</sequence>
<proteinExistence type="inferred from homology"/>
<evidence type="ECO:0000256" key="7">
    <source>
        <dbReference type="ARBA" id="ARBA00052328"/>
    </source>
</evidence>
<dbReference type="EC" id="2.4.2.18" evidence="9"/>
<feature type="binding site" evidence="9">
    <location>
        <position position="88"/>
    </location>
    <ligand>
        <name>5-phospho-alpha-D-ribose 1-diphosphate</name>
        <dbReference type="ChEBI" id="CHEBI:58017"/>
    </ligand>
</feature>
<evidence type="ECO:0000259" key="11">
    <source>
        <dbReference type="Pfam" id="PF02885"/>
    </source>
</evidence>
<organism evidence="12 13">
    <name type="scientific">Gemmatirosa kalamazoonensis</name>
    <dbReference type="NCBI Taxonomy" id="861299"/>
    <lineage>
        <taxon>Bacteria</taxon>
        <taxon>Pseudomonadati</taxon>
        <taxon>Gemmatimonadota</taxon>
        <taxon>Gemmatimonadia</taxon>
        <taxon>Gemmatimonadales</taxon>
        <taxon>Gemmatimonadaceae</taxon>
        <taxon>Gemmatirosa</taxon>
    </lineage>
</organism>
<dbReference type="PANTHER" id="PTHR43285:SF2">
    <property type="entry name" value="ANTHRANILATE PHOSPHORIBOSYLTRANSFERASE"/>
    <property type="match status" value="1"/>
</dbReference>
<feature type="binding site" evidence="9">
    <location>
        <position position="174"/>
    </location>
    <ligand>
        <name>anthranilate</name>
        <dbReference type="ChEBI" id="CHEBI:16567"/>
        <label>2</label>
    </ligand>
</feature>
<dbReference type="InterPro" id="IPR036320">
    <property type="entry name" value="Glycosyl_Trfase_fam3_N_dom_sf"/>
</dbReference>
<dbReference type="STRING" id="861299.J421_3367"/>
<evidence type="ECO:0000256" key="3">
    <source>
        <dbReference type="ARBA" id="ARBA00022676"/>
    </source>
</evidence>
<comment type="caution">
    <text evidence="9">Lacks conserved residue(s) required for the propagation of feature annotation.</text>
</comment>
<dbReference type="InterPro" id="IPR017459">
    <property type="entry name" value="Glycosyl_Trfase_fam3_N_dom"/>
</dbReference>
<evidence type="ECO:0000256" key="2">
    <source>
        <dbReference type="ARBA" id="ARBA00022605"/>
    </source>
</evidence>
<dbReference type="AlphaFoldDB" id="W0RIH5"/>
<dbReference type="InterPro" id="IPR000312">
    <property type="entry name" value="Glycosyl_Trfase_fam3"/>
</dbReference>
<evidence type="ECO:0000256" key="5">
    <source>
        <dbReference type="ARBA" id="ARBA00022822"/>
    </source>
</evidence>
<keyword evidence="4 9" id="KW-0808">Transferase</keyword>
<dbReference type="RefSeq" id="WP_104022733.1">
    <property type="nucleotide sequence ID" value="NZ_CP007128.1"/>
</dbReference>
<dbReference type="GO" id="GO:0004048">
    <property type="term" value="F:anthranilate phosphoribosyltransferase activity"/>
    <property type="evidence" value="ECO:0007669"/>
    <property type="project" value="UniProtKB-UniRule"/>
</dbReference>
<dbReference type="InParanoid" id="W0RIH5"/>
<dbReference type="InterPro" id="IPR035902">
    <property type="entry name" value="Nuc_phospho_transferase"/>
</dbReference>
<evidence type="ECO:0000259" key="10">
    <source>
        <dbReference type="Pfam" id="PF00591"/>
    </source>
</evidence>
<feature type="binding site" evidence="9">
    <location>
        <position position="233"/>
    </location>
    <ligand>
        <name>Mg(2+)</name>
        <dbReference type="ChEBI" id="CHEBI:18420"/>
        <label>2</label>
    </ligand>
</feature>
<keyword evidence="5 9" id="KW-0822">Tryptophan biosynthesis</keyword>
<feature type="domain" description="Glycosyl transferase family 3 N-terminal" evidence="11">
    <location>
        <begin position="11"/>
        <end position="70"/>
    </location>
</feature>
<dbReference type="OrthoDB" id="9806430at2"/>
<dbReference type="PATRIC" id="fig|861299.3.peg.3418"/>
<comment type="subunit">
    <text evidence="9">Homodimer.</text>
</comment>
<keyword evidence="9" id="KW-0460">Magnesium</keyword>
<comment type="similarity">
    <text evidence="9">Belongs to the anthranilate phosphoribosyltransferase family.</text>
</comment>
<evidence type="ECO:0000256" key="1">
    <source>
        <dbReference type="ARBA" id="ARBA00004907"/>
    </source>
</evidence>
<evidence type="ECO:0000256" key="9">
    <source>
        <dbReference type="HAMAP-Rule" id="MF_00211"/>
    </source>
</evidence>
<dbReference type="eggNOG" id="COG0547">
    <property type="taxonomic scope" value="Bacteria"/>
</dbReference>
<keyword evidence="9" id="KW-0479">Metal-binding</keyword>
<keyword evidence="6 9" id="KW-0057">Aromatic amino acid biosynthesis</keyword>
<keyword evidence="2 9" id="KW-0028">Amino-acid biosynthesis</keyword>
<comment type="similarity">
    <text evidence="8">In the C-terminal section; belongs to the anthranilate phosphoribosyltransferase family.</text>
</comment>
<dbReference type="KEGG" id="gba:J421_3367"/>
<evidence type="ECO:0000256" key="6">
    <source>
        <dbReference type="ARBA" id="ARBA00023141"/>
    </source>
</evidence>
<comment type="pathway">
    <text evidence="1 9">Amino-acid biosynthesis; L-tryptophan biosynthesis; L-tryptophan from chorismate: step 2/5.</text>
</comment>
<evidence type="ECO:0000313" key="13">
    <source>
        <dbReference type="Proteomes" id="UP000019151"/>
    </source>
</evidence>
<keyword evidence="13" id="KW-1185">Reference proteome</keyword>
<feature type="binding site" evidence="9">
    <location>
        <position position="96"/>
    </location>
    <ligand>
        <name>5-phospho-alpha-D-ribose 1-diphosphate</name>
        <dbReference type="ChEBI" id="CHEBI:58017"/>
    </ligand>
</feature>
<evidence type="ECO:0000313" key="12">
    <source>
        <dbReference type="EMBL" id="AHG90904.1"/>
    </source>
</evidence>
<dbReference type="SUPFAM" id="SSF52418">
    <property type="entry name" value="Nucleoside phosphorylase/phosphoribosyltransferase catalytic domain"/>
    <property type="match status" value="1"/>
</dbReference>
<feature type="binding site" evidence="9">
    <location>
        <position position="128"/>
    </location>
    <ligand>
        <name>5-phospho-alpha-D-ribose 1-diphosphate</name>
        <dbReference type="ChEBI" id="CHEBI:58017"/>
    </ligand>
</feature>
<dbReference type="FunFam" id="3.40.1030.10:FF:000002">
    <property type="entry name" value="Anthranilate phosphoribosyltransferase"/>
    <property type="match status" value="1"/>
</dbReference>
<name>W0RIH5_9BACT</name>
<dbReference type="Gene3D" id="3.40.1030.10">
    <property type="entry name" value="Nucleoside phosphorylase/phosphoribosyltransferase catalytic domain"/>
    <property type="match status" value="1"/>
</dbReference>
<accession>W0RIH5</accession>
<evidence type="ECO:0000256" key="8">
    <source>
        <dbReference type="ARBA" id="ARBA00061188"/>
    </source>
</evidence>
<dbReference type="Pfam" id="PF02885">
    <property type="entry name" value="Glycos_trans_3N"/>
    <property type="match status" value="1"/>
</dbReference>
<gene>
    <name evidence="9" type="primary">trpD</name>
    <name evidence="12" type="ORF">J421_3367</name>
</gene>
<dbReference type="HOGENOM" id="CLU_034315_2_1_0"/>
<keyword evidence="3 9" id="KW-0328">Glycosyltransferase</keyword>
<feature type="binding site" evidence="9">
    <location>
        <position position="234"/>
    </location>
    <ligand>
        <name>Mg(2+)</name>
        <dbReference type="ChEBI" id="CHEBI:18420"/>
        <label>1</label>
    </ligand>
</feature>
<dbReference type="FunCoup" id="W0RIH5">
    <property type="interactions" value="479"/>
</dbReference>
<dbReference type="Gene3D" id="1.20.970.10">
    <property type="entry name" value="Transferase, Pyrimidine Nucleoside Phosphorylase, Chain C"/>
    <property type="match status" value="1"/>
</dbReference>
<reference evidence="12 13" key="1">
    <citation type="journal article" date="2014" name="Genome Announc.">
        <title>Genome Sequence and Methylome of Soil Bacterium Gemmatirosa kalamazoonensis KBS708T, a Member of the Rarely Cultivated Gemmatimonadetes Phylum.</title>
        <authorList>
            <person name="Debruyn J.M."/>
            <person name="Radosevich M."/>
            <person name="Wommack K.E."/>
            <person name="Polson S.W."/>
            <person name="Hauser L.J."/>
            <person name="Fawaz M.N."/>
            <person name="Korlach J."/>
            <person name="Tsai Y.C."/>
        </authorList>
    </citation>
    <scope>NUCLEOTIDE SEQUENCE [LARGE SCALE GENOMIC DNA]</scope>
    <source>
        <strain evidence="12 13">KBS708</strain>
    </source>
</reference>
<dbReference type="PANTHER" id="PTHR43285">
    <property type="entry name" value="ANTHRANILATE PHOSPHORIBOSYLTRANSFERASE"/>
    <property type="match status" value="1"/>
</dbReference>
<comment type="function">
    <text evidence="9">Catalyzes the transfer of the phosphoribosyl group of 5-phosphorylribose-1-pyrophosphate (PRPP) to anthranilate to yield N-(5'-phosphoribosyl)-anthranilate (PRA).</text>
</comment>
<feature type="domain" description="Glycosyl transferase family 3" evidence="10">
    <location>
        <begin position="82"/>
        <end position="333"/>
    </location>
</feature>
<dbReference type="GO" id="GO:0000287">
    <property type="term" value="F:magnesium ion binding"/>
    <property type="evidence" value="ECO:0007669"/>
    <property type="project" value="UniProtKB-UniRule"/>
</dbReference>
<dbReference type="HAMAP" id="MF_00211">
    <property type="entry name" value="TrpD"/>
    <property type="match status" value="1"/>
</dbReference>
<feature type="binding site" evidence="9">
    <location>
        <position position="88"/>
    </location>
    <ligand>
        <name>anthranilate</name>
        <dbReference type="ChEBI" id="CHEBI:16567"/>
        <label>1</label>
    </ligand>
</feature>
<feature type="binding site" evidence="9">
    <location>
        <position position="234"/>
    </location>
    <ligand>
        <name>Mg(2+)</name>
        <dbReference type="ChEBI" id="CHEBI:18420"/>
        <label>2</label>
    </ligand>
</feature>
<feature type="binding site" evidence="9">
    <location>
        <begin position="98"/>
        <end position="101"/>
    </location>
    <ligand>
        <name>5-phospho-alpha-D-ribose 1-diphosphate</name>
        <dbReference type="ChEBI" id="CHEBI:58017"/>
    </ligand>
</feature>
<dbReference type="Pfam" id="PF00591">
    <property type="entry name" value="Glycos_transf_3"/>
    <property type="match status" value="1"/>
</dbReference>
<dbReference type="SUPFAM" id="SSF47648">
    <property type="entry name" value="Nucleoside phosphorylase/phosphoribosyltransferase N-terminal domain"/>
    <property type="match status" value="1"/>
</dbReference>
<dbReference type="NCBIfam" id="TIGR01245">
    <property type="entry name" value="trpD"/>
    <property type="match status" value="1"/>
</dbReference>
<dbReference type="InterPro" id="IPR005940">
    <property type="entry name" value="Anthranilate_Pribosyl_Tfrase"/>
</dbReference>